<dbReference type="EMBL" id="AHAM01000302">
    <property type="protein sequence ID" value="EHK52773.1"/>
    <property type="molecule type" value="Genomic_DNA"/>
</dbReference>
<protein>
    <submittedName>
        <fullName evidence="1">Uncharacterized protein</fullName>
    </submittedName>
</protein>
<dbReference type="Proteomes" id="UP000003250">
    <property type="component" value="Unassembled WGS sequence"/>
</dbReference>
<dbReference type="RefSeq" id="WP_008840275.1">
    <property type="nucleotide sequence ID" value="NZ_AHAM01000302.1"/>
</dbReference>
<name>H0I2L8_9HYPH</name>
<dbReference type="PATRIC" id="fig|1107882.3.peg.6493"/>
<keyword evidence="2" id="KW-1185">Reference proteome</keyword>
<dbReference type="AlphaFoldDB" id="H0I2L8"/>
<sequence length="147" mass="15643">MEVWGDAILKASGRDWSGIKGGKRAVVEAVTVRDLCAPDPGVQPQGGQPNSAAAGRNIALKEADPIKLEKKRFTNHTATLRALRVLADGVTSLSDVKKGSYRHFCEWSGLRFQVGGRPIAQLCALPAVATLTLKSRLLNSPKLPGSS</sequence>
<reference evidence="1 2" key="1">
    <citation type="journal article" date="2012" name="J. Bacteriol.">
        <title>Draft Genome Sequence of Mesorhizobium alhagi CCNWXJ12-2T, a Novel Salt-Resistant Species Isolated from the Desert of Northwestern China.</title>
        <authorList>
            <person name="Zhou M."/>
            <person name="Chen W."/>
            <person name="Chen H."/>
            <person name="Wei G."/>
        </authorList>
    </citation>
    <scope>NUCLEOTIDE SEQUENCE [LARGE SCALE GENOMIC DNA]</scope>
    <source>
        <strain evidence="1 2">CCNWXJ12-2</strain>
    </source>
</reference>
<accession>H0I2L8</accession>
<evidence type="ECO:0000313" key="1">
    <source>
        <dbReference type="EMBL" id="EHK52773.1"/>
    </source>
</evidence>
<organism evidence="1 2">
    <name type="scientific">Mesorhizobium alhagi CCNWXJ12-2</name>
    <dbReference type="NCBI Taxonomy" id="1107882"/>
    <lineage>
        <taxon>Bacteria</taxon>
        <taxon>Pseudomonadati</taxon>
        <taxon>Pseudomonadota</taxon>
        <taxon>Alphaproteobacteria</taxon>
        <taxon>Hyphomicrobiales</taxon>
        <taxon>Phyllobacteriaceae</taxon>
        <taxon>Allomesorhizobium</taxon>
    </lineage>
</organism>
<dbReference type="OrthoDB" id="8481732at2"/>
<proteinExistence type="predicted"/>
<evidence type="ECO:0000313" key="2">
    <source>
        <dbReference type="Proteomes" id="UP000003250"/>
    </source>
</evidence>
<gene>
    <name evidence="1" type="ORF">MAXJ12_33619</name>
</gene>